<keyword evidence="2 5" id="KW-0812">Transmembrane</keyword>
<comment type="caution">
    <text evidence="6">The sequence shown here is derived from an EMBL/GenBank/DDBJ whole genome shotgun (WGS) entry which is preliminary data.</text>
</comment>
<feature type="transmembrane region" description="Helical" evidence="5">
    <location>
        <begin position="6"/>
        <end position="23"/>
    </location>
</feature>
<feature type="transmembrane region" description="Helical" evidence="5">
    <location>
        <begin position="61"/>
        <end position="81"/>
    </location>
</feature>
<dbReference type="RefSeq" id="WP_046822201.1">
    <property type="nucleotide sequence ID" value="NZ_LBBT01000091.1"/>
</dbReference>
<feature type="transmembrane region" description="Helical" evidence="5">
    <location>
        <begin position="35"/>
        <end position="55"/>
    </location>
</feature>
<evidence type="ECO:0000256" key="1">
    <source>
        <dbReference type="ARBA" id="ARBA00022475"/>
    </source>
</evidence>
<feature type="transmembrane region" description="Helical" evidence="5">
    <location>
        <begin position="132"/>
        <end position="151"/>
    </location>
</feature>
<dbReference type="PANTHER" id="PTHR35529:SF2">
    <property type="entry name" value="SPORULATION PROTEIN YTAF-RELATED"/>
    <property type="match status" value="1"/>
</dbReference>
<dbReference type="Pfam" id="PF02659">
    <property type="entry name" value="Mntp"/>
    <property type="match status" value="1"/>
</dbReference>
<evidence type="ECO:0000256" key="5">
    <source>
        <dbReference type="SAM" id="Phobius"/>
    </source>
</evidence>
<dbReference type="NCBIfam" id="TIGR02840">
    <property type="entry name" value="spore_YtaF"/>
    <property type="match status" value="1"/>
</dbReference>
<keyword evidence="4 5" id="KW-0472">Membrane</keyword>
<dbReference type="AlphaFoldDB" id="A0A0M3DLG8"/>
<keyword evidence="3 5" id="KW-1133">Transmembrane helix</keyword>
<organism evidence="6 7">
    <name type="scientific">Paraclostridium benzoelyticum</name>
    <dbReference type="NCBI Taxonomy" id="1629550"/>
    <lineage>
        <taxon>Bacteria</taxon>
        <taxon>Bacillati</taxon>
        <taxon>Bacillota</taxon>
        <taxon>Clostridia</taxon>
        <taxon>Peptostreptococcales</taxon>
        <taxon>Peptostreptococcaceae</taxon>
        <taxon>Paraclostridium</taxon>
    </lineage>
</organism>
<evidence type="ECO:0000313" key="7">
    <source>
        <dbReference type="Proteomes" id="UP000034407"/>
    </source>
</evidence>
<proteinExistence type="predicted"/>
<accession>A0A0M3DLG8</accession>
<reference evidence="6 7" key="1">
    <citation type="submission" date="2015-04" db="EMBL/GenBank/DDBJ databases">
        <title>Microcin producing Clostridium sp. JC272T.</title>
        <authorList>
            <person name="Jyothsna T."/>
            <person name="Sasikala C."/>
            <person name="Ramana C."/>
        </authorList>
    </citation>
    <scope>NUCLEOTIDE SEQUENCE [LARGE SCALE GENOMIC DNA]</scope>
    <source>
        <strain evidence="6 7">JC272</strain>
    </source>
</reference>
<evidence type="ECO:0000256" key="4">
    <source>
        <dbReference type="ARBA" id="ARBA00023136"/>
    </source>
</evidence>
<evidence type="ECO:0000256" key="3">
    <source>
        <dbReference type="ARBA" id="ARBA00022989"/>
    </source>
</evidence>
<evidence type="ECO:0000256" key="2">
    <source>
        <dbReference type="ARBA" id="ARBA00022692"/>
    </source>
</evidence>
<keyword evidence="7" id="KW-1185">Reference proteome</keyword>
<gene>
    <name evidence="6" type="ORF">VN21_04265</name>
</gene>
<feature type="transmembrane region" description="Helical" evidence="5">
    <location>
        <begin position="188"/>
        <end position="206"/>
    </location>
</feature>
<dbReference type="PATRIC" id="fig|1629550.3.peg.3554"/>
<dbReference type="EMBL" id="LBBT01000091">
    <property type="protein sequence ID" value="KKY02237.1"/>
    <property type="molecule type" value="Genomic_DNA"/>
</dbReference>
<dbReference type="InterPro" id="IPR014205">
    <property type="entry name" value="Spore_YtaF"/>
</dbReference>
<dbReference type="Proteomes" id="UP000034407">
    <property type="component" value="Unassembled WGS sequence"/>
</dbReference>
<dbReference type="OrthoDB" id="1650809at2"/>
<evidence type="ECO:0000313" key="6">
    <source>
        <dbReference type="EMBL" id="KKY02237.1"/>
    </source>
</evidence>
<protein>
    <submittedName>
        <fullName evidence="6">Sporulation protein</fullName>
    </submittedName>
</protein>
<dbReference type="PANTHER" id="PTHR35529">
    <property type="entry name" value="MANGANESE EFFLUX PUMP MNTP-RELATED"/>
    <property type="match status" value="1"/>
</dbReference>
<sequence>MIESLILVSSLCIDTFVASIAYGTDRIKIPFYSNLVINLVCSLFLGIALALGGFLKDFLSPSTASVLSFALLLSLGFFRLFESFFKTYVRKFSSSGAPLTFKAFDFKFVLEIYANETKADYDKSKTLTLKEAVYLAVALSLDSLAVGFGSSLVSINYLQVVILSFIIGTCCLFIGVRIGKKFIEKVDLNLSWLSGLMLIVLAFIRFI</sequence>
<dbReference type="InterPro" id="IPR003810">
    <property type="entry name" value="Mntp/YtaF"/>
</dbReference>
<name>A0A0M3DLG8_9FIRM</name>
<keyword evidence="1" id="KW-1003">Cell membrane</keyword>
<feature type="transmembrane region" description="Helical" evidence="5">
    <location>
        <begin position="157"/>
        <end position="176"/>
    </location>
</feature>